<keyword evidence="3" id="KW-0807">Transducer</keyword>
<organism evidence="5 6">
    <name type="scientific">Piloderma croceum (strain F 1598)</name>
    <dbReference type="NCBI Taxonomy" id="765440"/>
    <lineage>
        <taxon>Eukaryota</taxon>
        <taxon>Fungi</taxon>
        <taxon>Dikarya</taxon>
        <taxon>Basidiomycota</taxon>
        <taxon>Agaricomycotina</taxon>
        <taxon>Agaricomycetes</taxon>
        <taxon>Agaricomycetidae</taxon>
        <taxon>Atheliales</taxon>
        <taxon>Atheliaceae</taxon>
        <taxon>Piloderma</taxon>
    </lineage>
</organism>
<dbReference type="GO" id="GO:0031683">
    <property type="term" value="F:G-protein beta/gamma-subunit complex binding"/>
    <property type="evidence" value="ECO:0007669"/>
    <property type="project" value="InterPro"/>
</dbReference>
<keyword evidence="1 4" id="KW-0547">Nucleotide-binding</keyword>
<reference evidence="5 6" key="1">
    <citation type="submission" date="2014-04" db="EMBL/GenBank/DDBJ databases">
        <authorList>
            <consortium name="DOE Joint Genome Institute"/>
            <person name="Kuo A."/>
            <person name="Tarkka M."/>
            <person name="Buscot F."/>
            <person name="Kohler A."/>
            <person name="Nagy L.G."/>
            <person name="Floudas D."/>
            <person name="Copeland A."/>
            <person name="Barry K.W."/>
            <person name="Cichocki N."/>
            <person name="Veneault-Fourrey C."/>
            <person name="LaButti K."/>
            <person name="Lindquist E.A."/>
            <person name="Lipzen A."/>
            <person name="Lundell T."/>
            <person name="Morin E."/>
            <person name="Murat C."/>
            <person name="Sun H."/>
            <person name="Tunlid A."/>
            <person name="Henrissat B."/>
            <person name="Grigoriev I.V."/>
            <person name="Hibbett D.S."/>
            <person name="Martin F."/>
            <person name="Nordberg H.P."/>
            <person name="Cantor M.N."/>
            <person name="Hua S.X."/>
        </authorList>
    </citation>
    <scope>NUCLEOTIDE SEQUENCE [LARGE SCALE GENOMIC DNA]</scope>
    <source>
        <strain evidence="5 6">F 1598</strain>
    </source>
</reference>
<dbReference type="AlphaFoldDB" id="A0A0C3GJL7"/>
<evidence type="ECO:0000256" key="3">
    <source>
        <dbReference type="ARBA" id="ARBA00023224"/>
    </source>
</evidence>
<dbReference type="OrthoDB" id="5817230at2759"/>
<dbReference type="GO" id="GO:0005525">
    <property type="term" value="F:GTP binding"/>
    <property type="evidence" value="ECO:0007669"/>
    <property type="project" value="UniProtKB-KW"/>
</dbReference>
<protein>
    <recommendedName>
        <fullName evidence="7">G domain-containing protein</fullName>
    </recommendedName>
</protein>
<gene>
    <name evidence="5" type="ORF">PILCRDRAFT_20</name>
</gene>
<dbReference type="GO" id="GO:0007186">
    <property type="term" value="P:G protein-coupled receptor signaling pathway"/>
    <property type="evidence" value="ECO:0007669"/>
    <property type="project" value="InterPro"/>
</dbReference>
<evidence type="ECO:0000256" key="2">
    <source>
        <dbReference type="ARBA" id="ARBA00023134"/>
    </source>
</evidence>
<evidence type="ECO:0000256" key="4">
    <source>
        <dbReference type="PIRSR" id="PIRSR601019-1"/>
    </source>
</evidence>
<dbReference type="InParanoid" id="A0A0C3GJL7"/>
<keyword evidence="6" id="KW-1185">Reference proteome</keyword>
<dbReference type="Pfam" id="PF00503">
    <property type="entry name" value="G-alpha"/>
    <property type="match status" value="1"/>
</dbReference>
<dbReference type="STRING" id="765440.A0A0C3GJL7"/>
<dbReference type="GO" id="GO:0003924">
    <property type="term" value="F:GTPase activity"/>
    <property type="evidence" value="ECO:0007669"/>
    <property type="project" value="InterPro"/>
</dbReference>
<feature type="binding site" evidence="4">
    <location>
        <begin position="203"/>
        <end position="206"/>
    </location>
    <ligand>
        <name>GTP</name>
        <dbReference type="ChEBI" id="CHEBI:37565"/>
    </ligand>
</feature>
<dbReference type="InterPro" id="IPR001019">
    <property type="entry name" value="Gprotein_alpha_su"/>
</dbReference>
<proteinExistence type="predicted"/>
<accession>A0A0C3GJL7</accession>
<sequence>MPLPHHPRLQPLTAALAPLDENESVLVVKKWPCAAGNIFCKPKNGYRRPIANSKADIMGLLGGSCRAGSVDSVKSELLFVIGFVHFIFNVMFDHIRDLQLLEPDRQPDIRADTLGVQEHKLKIEGGPVRSIADASNEAERDWYIYDVGGFRTMRHNLPSAISCIDEQLVKDRNVNRLEDSFVLWKAICSSPQLSQTTLILLMNKCDLLEKKIKSRTWSREEDCELLLSVSADEELGPDYDCVEENLRSSSSHHRPRCWLRRKVGGTLPDIILINATATQFSVGILVINSTNDNYGLLQRIPIPRPSTYSAYDQLRNFPRFLMRTFP</sequence>
<evidence type="ECO:0000313" key="6">
    <source>
        <dbReference type="Proteomes" id="UP000054166"/>
    </source>
</evidence>
<dbReference type="EMBL" id="KN832970">
    <property type="protein sequence ID" value="KIM91834.1"/>
    <property type="molecule type" value="Genomic_DNA"/>
</dbReference>
<evidence type="ECO:0000313" key="5">
    <source>
        <dbReference type="EMBL" id="KIM91834.1"/>
    </source>
</evidence>
<keyword evidence="2 4" id="KW-0342">GTP-binding</keyword>
<reference evidence="6" key="2">
    <citation type="submission" date="2015-01" db="EMBL/GenBank/DDBJ databases">
        <title>Evolutionary Origins and Diversification of the Mycorrhizal Mutualists.</title>
        <authorList>
            <consortium name="DOE Joint Genome Institute"/>
            <consortium name="Mycorrhizal Genomics Consortium"/>
            <person name="Kohler A."/>
            <person name="Kuo A."/>
            <person name="Nagy L.G."/>
            <person name="Floudas D."/>
            <person name="Copeland A."/>
            <person name="Barry K.W."/>
            <person name="Cichocki N."/>
            <person name="Veneault-Fourrey C."/>
            <person name="LaButti K."/>
            <person name="Lindquist E.A."/>
            <person name="Lipzen A."/>
            <person name="Lundell T."/>
            <person name="Morin E."/>
            <person name="Murat C."/>
            <person name="Riley R."/>
            <person name="Ohm R."/>
            <person name="Sun H."/>
            <person name="Tunlid A."/>
            <person name="Henrissat B."/>
            <person name="Grigoriev I.V."/>
            <person name="Hibbett D.S."/>
            <person name="Martin F."/>
        </authorList>
    </citation>
    <scope>NUCLEOTIDE SEQUENCE [LARGE SCALE GENOMIC DNA]</scope>
    <source>
        <strain evidence="6">F 1598</strain>
    </source>
</reference>
<evidence type="ECO:0008006" key="7">
    <source>
        <dbReference type="Google" id="ProtNLM"/>
    </source>
</evidence>
<name>A0A0C3GJL7_PILCF</name>
<dbReference type="Proteomes" id="UP000054166">
    <property type="component" value="Unassembled WGS sequence"/>
</dbReference>
<dbReference type="HOGENOM" id="CLU_852877_0_0_1"/>
<dbReference type="SUPFAM" id="SSF52540">
    <property type="entry name" value="P-loop containing nucleoside triphosphate hydrolases"/>
    <property type="match status" value="1"/>
</dbReference>
<dbReference type="Gene3D" id="3.40.50.300">
    <property type="entry name" value="P-loop containing nucleotide triphosphate hydrolases"/>
    <property type="match status" value="1"/>
</dbReference>
<dbReference type="InterPro" id="IPR027417">
    <property type="entry name" value="P-loop_NTPase"/>
</dbReference>
<evidence type="ECO:0000256" key="1">
    <source>
        <dbReference type="ARBA" id="ARBA00022741"/>
    </source>
</evidence>